<keyword evidence="1" id="KW-1133">Transmembrane helix</keyword>
<dbReference type="AlphaFoldDB" id="A0A1H4B125"/>
<reference evidence="2 3" key="1">
    <citation type="submission" date="2016-10" db="EMBL/GenBank/DDBJ databases">
        <authorList>
            <person name="de Groot N.N."/>
        </authorList>
    </citation>
    <scope>NUCLEOTIDE SEQUENCE [LARGE SCALE GENOMIC DNA]</scope>
    <source>
        <strain evidence="2 3">DSM 19033</strain>
    </source>
</reference>
<protein>
    <submittedName>
        <fullName evidence="2">Uncharacterized protein</fullName>
    </submittedName>
</protein>
<keyword evidence="3" id="KW-1185">Reference proteome</keyword>
<dbReference type="InterPro" id="IPR012334">
    <property type="entry name" value="Pectin_lyas_fold"/>
</dbReference>
<evidence type="ECO:0000256" key="1">
    <source>
        <dbReference type="SAM" id="Phobius"/>
    </source>
</evidence>
<evidence type="ECO:0000313" key="3">
    <source>
        <dbReference type="Proteomes" id="UP000198850"/>
    </source>
</evidence>
<dbReference type="PANTHER" id="PTHR36453:SF1">
    <property type="entry name" value="RIGHT HANDED BETA HELIX DOMAIN-CONTAINING PROTEIN"/>
    <property type="match status" value="1"/>
</dbReference>
<evidence type="ECO:0000313" key="2">
    <source>
        <dbReference type="EMBL" id="SEA41799.1"/>
    </source>
</evidence>
<dbReference type="PANTHER" id="PTHR36453">
    <property type="entry name" value="SECRETED PROTEIN-RELATED"/>
    <property type="match status" value="1"/>
</dbReference>
<keyword evidence="1" id="KW-0812">Transmembrane</keyword>
<organism evidence="2 3">
    <name type="scientific">Pedobacter hartonius</name>
    <dbReference type="NCBI Taxonomy" id="425514"/>
    <lineage>
        <taxon>Bacteria</taxon>
        <taxon>Pseudomonadati</taxon>
        <taxon>Bacteroidota</taxon>
        <taxon>Sphingobacteriia</taxon>
        <taxon>Sphingobacteriales</taxon>
        <taxon>Sphingobacteriaceae</taxon>
        <taxon>Pedobacter</taxon>
    </lineage>
</organism>
<accession>A0A1H4B125</accession>
<dbReference type="Proteomes" id="UP000198850">
    <property type="component" value="Unassembled WGS sequence"/>
</dbReference>
<dbReference type="SUPFAM" id="SSF51126">
    <property type="entry name" value="Pectin lyase-like"/>
    <property type="match status" value="1"/>
</dbReference>
<dbReference type="STRING" id="425514.SAMN05443550_103167"/>
<gene>
    <name evidence="2" type="ORF">SAMN05443550_103167</name>
</gene>
<keyword evidence="1" id="KW-0472">Membrane</keyword>
<name>A0A1H4B125_9SPHI</name>
<dbReference type="Gene3D" id="2.160.20.10">
    <property type="entry name" value="Single-stranded right-handed beta-helix, Pectin lyase-like"/>
    <property type="match status" value="1"/>
</dbReference>
<sequence length="177" mass="19289">MEDIFIIEMISYNTWRTWYKKNRLPTCIFTTMITTGKHFTILFLLHISFAGICAAADIWVSPQGNNVNSGTKEKPLADISFAIRKARELRRTSDASASKGISIILRGGLYILQEPIVILPEDAGTESSPTIIRAATGEKPVVSGGRIITGWKIMNTPVSGLPAAAKGKVWVADAPLT</sequence>
<dbReference type="EMBL" id="FNRA01000003">
    <property type="protein sequence ID" value="SEA41799.1"/>
    <property type="molecule type" value="Genomic_DNA"/>
</dbReference>
<feature type="transmembrane region" description="Helical" evidence="1">
    <location>
        <begin position="39"/>
        <end position="60"/>
    </location>
</feature>
<dbReference type="InterPro" id="IPR011050">
    <property type="entry name" value="Pectin_lyase_fold/virulence"/>
</dbReference>
<proteinExistence type="predicted"/>